<name>A0A1K0IK99_CUPNE</name>
<sequence length="98" mass="10193">MGAGSAPAGYRCQQPAQAGQAAGVQVIDPVRGKPRLFRAGKDSADAAGVLSVGFSVWRLLLLDVLADDRHGCVAAATGIRRTQCLPCRISFSLLIDQG</sequence>
<reference evidence="1" key="1">
    <citation type="submission" date="2016-09" db="EMBL/GenBank/DDBJ databases">
        <authorList>
            <person name="Capua I."/>
            <person name="De Benedictis P."/>
            <person name="Joannis T."/>
            <person name="Lombin L.H."/>
            <person name="Cattoli G."/>
        </authorList>
    </citation>
    <scope>NUCLEOTIDE SEQUENCE</scope>
    <source>
        <strain evidence="1">B9</strain>
    </source>
</reference>
<evidence type="ECO:0000313" key="1">
    <source>
        <dbReference type="EMBL" id="SCU79770.1"/>
    </source>
</evidence>
<gene>
    <name evidence="1" type="ORF">CNECB9_3930016</name>
</gene>
<proteinExistence type="predicted"/>
<organism evidence="1">
    <name type="scientific">Cupriavidus necator</name>
    <name type="common">Alcaligenes eutrophus</name>
    <name type="synonym">Ralstonia eutropha</name>
    <dbReference type="NCBI Taxonomy" id="106590"/>
    <lineage>
        <taxon>Bacteria</taxon>
        <taxon>Pseudomonadati</taxon>
        <taxon>Pseudomonadota</taxon>
        <taxon>Betaproteobacteria</taxon>
        <taxon>Burkholderiales</taxon>
        <taxon>Burkholderiaceae</taxon>
        <taxon>Cupriavidus</taxon>
    </lineage>
</organism>
<dbReference type="EMBL" id="FMSH01000327">
    <property type="protein sequence ID" value="SCU79770.1"/>
    <property type="molecule type" value="Genomic_DNA"/>
</dbReference>
<protein>
    <submittedName>
        <fullName evidence="1">Uncharacterized protein</fullName>
    </submittedName>
</protein>
<accession>A0A1K0IK99</accession>
<dbReference type="AlphaFoldDB" id="A0A1K0IK99"/>